<keyword evidence="3" id="KW-1185">Reference proteome</keyword>
<dbReference type="CDD" id="cd07951">
    <property type="entry name" value="ED_3B_N_AMMECR1"/>
    <property type="match status" value="1"/>
</dbReference>
<evidence type="ECO:0000259" key="1">
    <source>
        <dbReference type="PROSITE" id="PS51112"/>
    </source>
</evidence>
<dbReference type="InterPro" id="IPR027623">
    <property type="entry name" value="AmmeMemoSam_A"/>
</dbReference>
<feature type="domain" description="AMMECR1" evidence="1">
    <location>
        <begin position="304"/>
        <end position="472"/>
    </location>
</feature>
<dbReference type="InterPro" id="IPR036071">
    <property type="entry name" value="AMMECR1_dom_sf"/>
</dbReference>
<dbReference type="EMBL" id="CP046244">
    <property type="protein sequence ID" value="QGP91555.1"/>
    <property type="molecule type" value="Genomic_DNA"/>
</dbReference>
<dbReference type="SUPFAM" id="SSF143447">
    <property type="entry name" value="AMMECR1-like"/>
    <property type="match status" value="1"/>
</dbReference>
<dbReference type="GO" id="GO:0016702">
    <property type="term" value="F:oxidoreductase activity, acting on single donors with incorporation of molecular oxygen, incorporation of two atoms of oxygen"/>
    <property type="evidence" value="ECO:0007669"/>
    <property type="project" value="UniProtKB-ARBA"/>
</dbReference>
<name>A0A6I5ZPK7_9FIRM</name>
<proteinExistence type="predicted"/>
<dbReference type="InterPro" id="IPR027485">
    <property type="entry name" value="AMMECR1_N"/>
</dbReference>
<dbReference type="NCBIfam" id="TIGR04335">
    <property type="entry name" value="AmmeMemoSam_A"/>
    <property type="match status" value="1"/>
</dbReference>
<sequence>MKGWAPGHIKRGDCMGRLLDVAFMPHPPVMVPEVGRGEEARITTTVTAVKGLAAKLAARRPEVVVIISPHGPVFREAVGLWATGELKGDLAAFRAGEVKFTYRLDLELSRAIADIAREAGLPVAWLDAAACRRYGLTPELDHGMMVPLYFLRQAGIDTPLVAMGMAFLQRQQLYAFGAALARAVAASPHRVLLVASGDLSHRLLPGAPAGYDPRGKDFDARVKELLAALDVEGILAIPEDLAARAGECGLRSFIMGLGALDGYEVRGEVLSYEGPFGVGYLVAHLEPAGEAPERSLLAKEKKPVAESLPVRLARQSLEYYLRTGKVLPVPEPLPPELAGRAGAFVSIKKHGSLRGCIGTIGPTRTNLAEEIIYNALAAGLEDPRFPPVTVEELPELQYSVDVLSEPEPATLADLDPKVYGVIVSRGRRRGLLLPDLEGIDTVEEQVAIARQKGGIGPNEPYQLERFKVTRYH</sequence>
<dbReference type="PANTHER" id="PTHR13016:SF0">
    <property type="entry name" value="AMME SYNDROME CANDIDATE GENE 1 PROTEIN"/>
    <property type="match status" value="1"/>
</dbReference>
<dbReference type="Proteomes" id="UP000425916">
    <property type="component" value="Chromosome"/>
</dbReference>
<accession>A0A6I5ZPK7</accession>
<dbReference type="InterPro" id="IPR002733">
    <property type="entry name" value="AMMECR1_domain"/>
</dbReference>
<dbReference type="PROSITE" id="PS51112">
    <property type="entry name" value="AMMECR1"/>
    <property type="match status" value="1"/>
</dbReference>
<dbReference type="Pfam" id="PF02900">
    <property type="entry name" value="LigB"/>
    <property type="match status" value="1"/>
</dbReference>
<dbReference type="Gene3D" id="3.30.700.20">
    <property type="entry name" value="Hypothetical protein ph0010, domain 1"/>
    <property type="match status" value="1"/>
</dbReference>
<gene>
    <name evidence="2" type="ORF">MGLY_08910</name>
</gene>
<dbReference type="InterPro" id="IPR004183">
    <property type="entry name" value="Xdiol_dOase_suB"/>
</dbReference>
<dbReference type="AlphaFoldDB" id="A0A6I5ZPK7"/>
<reference evidence="2 3" key="1">
    <citation type="submission" date="2019-11" db="EMBL/GenBank/DDBJ databases">
        <title>Genome sequence of Moorella glycerini DSM11254.</title>
        <authorList>
            <person name="Poehlein A."/>
            <person name="Boeer T."/>
            <person name="Daniel R."/>
        </authorList>
    </citation>
    <scope>NUCLEOTIDE SEQUENCE [LARGE SCALE GENOMIC DNA]</scope>
    <source>
        <strain evidence="2 3">DSM 11254</strain>
    </source>
</reference>
<dbReference type="Gene3D" id="3.40.830.10">
    <property type="entry name" value="LigB-like"/>
    <property type="match status" value="1"/>
</dbReference>
<dbReference type="GO" id="GO:0008198">
    <property type="term" value="F:ferrous iron binding"/>
    <property type="evidence" value="ECO:0007669"/>
    <property type="project" value="InterPro"/>
</dbReference>
<protein>
    <recommendedName>
        <fullName evidence="1">AMMECR1 domain-containing protein</fullName>
    </recommendedName>
</protein>
<evidence type="ECO:0000313" key="3">
    <source>
        <dbReference type="Proteomes" id="UP000425916"/>
    </source>
</evidence>
<dbReference type="SUPFAM" id="SSF53213">
    <property type="entry name" value="LigB-like"/>
    <property type="match status" value="1"/>
</dbReference>
<dbReference type="PANTHER" id="PTHR13016">
    <property type="entry name" value="AMMECR1 HOMOLOG"/>
    <property type="match status" value="1"/>
</dbReference>
<dbReference type="Pfam" id="PF01871">
    <property type="entry name" value="AMMECR1"/>
    <property type="match status" value="1"/>
</dbReference>
<organism evidence="2 3">
    <name type="scientific">Neomoorella glycerini</name>
    <dbReference type="NCBI Taxonomy" id="55779"/>
    <lineage>
        <taxon>Bacteria</taxon>
        <taxon>Bacillati</taxon>
        <taxon>Bacillota</taxon>
        <taxon>Clostridia</taxon>
        <taxon>Neomoorellales</taxon>
        <taxon>Neomoorellaceae</taxon>
        <taxon>Neomoorella</taxon>
    </lineage>
</organism>
<evidence type="ECO:0000313" key="2">
    <source>
        <dbReference type="EMBL" id="QGP91555.1"/>
    </source>
</evidence>
<dbReference type="InterPro" id="IPR023473">
    <property type="entry name" value="AMMECR1"/>
</dbReference>